<organism evidence="1">
    <name type="scientific">marine sediment metagenome</name>
    <dbReference type="NCBI Taxonomy" id="412755"/>
    <lineage>
        <taxon>unclassified sequences</taxon>
        <taxon>metagenomes</taxon>
        <taxon>ecological metagenomes</taxon>
    </lineage>
</organism>
<gene>
    <name evidence="1" type="ORF">LCGC14_2017080</name>
</gene>
<sequence>MAKDGAKLVIRRNTISPNLAKIAAQYPKEAEAVMFQEGERVGVLANPFVPKDSGTLADSFFVNPPQRTRRGIVVVLGYGGEAAAYAAAQHEGPGSVFAPPSWGGKTSLSYQTPGTGPKFFEAGLAILAATHERRVRTLLAARVSRIILKA</sequence>
<dbReference type="AlphaFoldDB" id="A0A0F9HVQ7"/>
<name>A0A0F9HVQ7_9ZZZZ</name>
<comment type="caution">
    <text evidence="1">The sequence shown here is derived from an EMBL/GenBank/DDBJ whole genome shotgun (WGS) entry which is preliminary data.</text>
</comment>
<evidence type="ECO:0000313" key="1">
    <source>
        <dbReference type="EMBL" id="KKL79212.1"/>
    </source>
</evidence>
<reference evidence="1" key="1">
    <citation type="journal article" date="2015" name="Nature">
        <title>Complex archaea that bridge the gap between prokaryotes and eukaryotes.</title>
        <authorList>
            <person name="Spang A."/>
            <person name="Saw J.H."/>
            <person name="Jorgensen S.L."/>
            <person name="Zaremba-Niedzwiedzka K."/>
            <person name="Martijn J."/>
            <person name="Lind A.E."/>
            <person name="van Eijk R."/>
            <person name="Schleper C."/>
            <person name="Guy L."/>
            <person name="Ettema T.J."/>
        </authorList>
    </citation>
    <scope>NUCLEOTIDE SEQUENCE</scope>
</reference>
<dbReference type="EMBL" id="LAZR01023233">
    <property type="protein sequence ID" value="KKL79212.1"/>
    <property type="molecule type" value="Genomic_DNA"/>
</dbReference>
<protein>
    <submittedName>
        <fullName evidence="1">Uncharacterized protein</fullName>
    </submittedName>
</protein>
<proteinExistence type="predicted"/>
<accession>A0A0F9HVQ7</accession>